<dbReference type="EMBL" id="FOUP01000001">
    <property type="protein sequence ID" value="SFM57368.1"/>
    <property type="molecule type" value="Genomic_DNA"/>
</dbReference>
<dbReference type="PROSITE" id="PS50977">
    <property type="entry name" value="HTH_TETR_2"/>
    <property type="match status" value="1"/>
</dbReference>
<organism evidence="7 8">
    <name type="scientific">Saccharopolyspora antimicrobica</name>
    <dbReference type="NCBI Taxonomy" id="455193"/>
    <lineage>
        <taxon>Bacteria</taxon>
        <taxon>Bacillati</taxon>
        <taxon>Actinomycetota</taxon>
        <taxon>Actinomycetes</taxon>
        <taxon>Pseudonocardiales</taxon>
        <taxon>Pseudonocardiaceae</taxon>
        <taxon>Saccharopolyspora</taxon>
    </lineage>
</organism>
<dbReference type="InterPro" id="IPR036271">
    <property type="entry name" value="Tet_transcr_reg_TetR-rel_C_sf"/>
</dbReference>
<dbReference type="Pfam" id="PF21993">
    <property type="entry name" value="TetR_C_13_2"/>
    <property type="match status" value="1"/>
</dbReference>
<dbReference type="EMBL" id="RBXX01000002">
    <property type="protein sequence ID" value="RKT89199.1"/>
    <property type="molecule type" value="Genomic_DNA"/>
</dbReference>
<dbReference type="SUPFAM" id="SSF46689">
    <property type="entry name" value="Homeodomain-like"/>
    <property type="match status" value="1"/>
</dbReference>
<evidence type="ECO:0000256" key="4">
    <source>
        <dbReference type="PROSITE-ProRule" id="PRU00335"/>
    </source>
</evidence>
<evidence type="ECO:0000313" key="9">
    <source>
        <dbReference type="Proteomes" id="UP000270697"/>
    </source>
</evidence>
<dbReference type="STRING" id="455193.SAMN05421805_101755"/>
<dbReference type="OrthoDB" id="4567939at2"/>
<evidence type="ECO:0000259" key="5">
    <source>
        <dbReference type="PROSITE" id="PS50977"/>
    </source>
</evidence>
<evidence type="ECO:0000256" key="1">
    <source>
        <dbReference type="ARBA" id="ARBA00023015"/>
    </source>
</evidence>
<sequence>MRAQAKKTEAAEVVDTRTRIVRATALFLQRQGYEGTSIKRIGAEAGVTPGSVYHFFPGGKEQLAAEALRYGAEEFTELLRSGLDSTPDPADAVAACALLLADSLRESEWTDGCPVAAAALETIGASPEIQRASDESLQHWQSLLATKLTSGGIAEEPARALACTIISTMEGAELLCRVSASDQPLRTAAQHLAQLVRLQKRSTGSE</sequence>
<feature type="DNA-binding region" description="H-T-H motif" evidence="4">
    <location>
        <begin position="37"/>
        <end position="56"/>
    </location>
</feature>
<feature type="domain" description="HTH tetR-type" evidence="5">
    <location>
        <begin position="14"/>
        <end position="74"/>
    </location>
</feature>
<dbReference type="InterPro" id="IPR001647">
    <property type="entry name" value="HTH_TetR"/>
</dbReference>
<keyword evidence="9" id="KW-1185">Reference proteome</keyword>
<evidence type="ECO:0000313" key="7">
    <source>
        <dbReference type="EMBL" id="SFM57368.1"/>
    </source>
</evidence>
<dbReference type="GO" id="GO:0003677">
    <property type="term" value="F:DNA binding"/>
    <property type="evidence" value="ECO:0007669"/>
    <property type="project" value="UniProtKB-UniRule"/>
</dbReference>
<dbReference type="InterPro" id="IPR054156">
    <property type="entry name" value="YxaF_TetR_C"/>
</dbReference>
<keyword evidence="2 4" id="KW-0238">DNA-binding</keyword>
<keyword evidence="1" id="KW-0805">Transcription regulation</keyword>
<dbReference type="SUPFAM" id="SSF48498">
    <property type="entry name" value="Tetracyclin repressor-like, C-terminal domain"/>
    <property type="match status" value="1"/>
</dbReference>
<dbReference type="Proteomes" id="UP000199398">
    <property type="component" value="Unassembled WGS sequence"/>
</dbReference>
<dbReference type="Proteomes" id="UP000270697">
    <property type="component" value="Unassembled WGS sequence"/>
</dbReference>
<evidence type="ECO:0000313" key="8">
    <source>
        <dbReference type="Proteomes" id="UP000199398"/>
    </source>
</evidence>
<evidence type="ECO:0000256" key="3">
    <source>
        <dbReference type="ARBA" id="ARBA00023163"/>
    </source>
</evidence>
<dbReference type="PANTHER" id="PTHR47506">
    <property type="entry name" value="TRANSCRIPTIONAL REGULATORY PROTEIN"/>
    <property type="match status" value="1"/>
</dbReference>
<gene>
    <name evidence="6" type="ORF">ATL45_7653</name>
    <name evidence="7" type="ORF">SAMN05421805_101755</name>
</gene>
<proteinExistence type="predicted"/>
<protein>
    <submittedName>
        <fullName evidence="7">DNA-binding transcriptional regulator, AcrR family</fullName>
    </submittedName>
    <submittedName>
        <fullName evidence="6">TetR family transcriptional regulator</fullName>
    </submittedName>
</protein>
<dbReference type="Pfam" id="PF00440">
    <property type="entry name" value="TetR_N"/>
    <property type="match status" value="1"/>
</dbReference>
<evidence type="ECO:0000256" key="2">
    <source>
        <dbReference type="ARBA" id="ARBA00023125"/>
    </source>
</evidence>
<dbReference type="AlphaFoldDB" id="A0A1I4RYP1"/>
<dbReference type="InterPro" id="IPR009057">
    <property type="entry name" value="Homeodomain-like_sf"/>
</dbReference>
<dbReference type="PANTHER" id="PTHR47506:SF3">
    <property type="entry name" value="HTH-TYPE TRANSCRIPTIONAL REGULATOR LMRA"/>
    <property type="match status" value="1"/>
</dbReference>
<dbReference type="RefSeq" id="WP_093146217.1">
    <property type="nucleotide sequence ID" value="NZ_FOUP01000001.1"/>
</dbReference>
<reference evidence="7 8" key="1">
    <citation type="submission" date="2016-10" db="EMBL/GenBank/DDBJ databases">
        <authorList>
            <person name="de Groot N.N."/>
        </authorList>
    </citation>
    <scope>NUCLEOTIDE SEQUENCE [LARGE SCALE GENOMIC DNA]</scope>
    <source>
        <strain evidence="7 8">CPCC 201259</strain>
    </source>
</reference>
<reference evidence="6 9" key="2">
    <citation type="submission" date="2018-10" db="EMBL/GenBank/DDBJ databases">
        <title>Sequencing the genomes of 1000 actinobacteria strains.</title>
        <authorList>
            <person name="Klenk H.-P."/>
        </authorList>
    </citation>
    <scope>NUCLEOTIDE SEQUENCE [LARGE SCALE GENOMIC DNA]</scope>
    <source>
        <strain evidence="6 9">DSM 45119</strain>
    </source>
</reference>
<dbReference type="Gene3D" id="1.10.357.10">
    <property type="entry name" value="Tetracycline Repressor, domain 2"/>
    <property type="match status" value="1"/>
</dbReference>
<name>A0A1I4RYP1_9PSEU</name>
<evidence type="ECO:0000313" key="6">
    <source>
        <dbReference type="EMBL" id="RKT89199.1"/>
    </source>
</evidence>
<keyword evidence="3" id="KW-0804">Transcription</keyword>
<accession>A0A1I4RYP1</accession>